<keyword evidence="4" id="KW-1185">Reference proteome</keyword>
<evidence type="ECO:0000313" key="3">
    <source>
        <dbReference type="EMBL" id="ASP19077.1"/>
    </source>
</evidence>
<feature type="transmembrane region" description="Helical" evidence="1">
    <location>
        <begin position="57"/>
        <end position="77"/>
    </location>
</feature>
<keyword evidence="1" id="KW-0812">Transmembrane</keyword>
<evidence type="ECO:0000256" key="1">
    <source>
        <dbReference type="SAM" id="Phobius"/>
    </source>
</evidence>
<keyword evidence="1" id="KW-1133">Transmembrane helix</keyword>
<feature type="transmembrane region" description="Helical" evidence="1">
    <location>
        <begin position="84"/>
        <end position="102"/>
    </location>
</feature>
<name>A0A222DYP9_9RHOB</name>
<organism evidence="3 4">
    <name type="scientific">Antarctobacter heliothermus</name>
    <dbReference type="NCBI Taxonomy" id="74033"/>
    <lineage>
        <taxon>Bacteria</taxon>
        <taxon>Pseudomonadati</taxon>
        <taxon>Pseudomonadota</taxon>
        <taxon>Alphaproteobacteria</taxon>
        <taxon>Rhodobacterales</taxon>
        <taxon>Roseobacteraceae</taxon>
        <taxon>Antarctobacter</taxon>
    </lineage>
</organism>
<reference evidence="3 4" key="1">
    <citation type="submission" date="2017-07" db="EMBL/GenBank/DDBJ databases">
        <title>Genome Sequence of Antarctobacter heliothermus Strain SMS3 Isolated from a culture of the Diatom Skeletonema marinoi.</title>
        <authorList>
            <person name="Topel M."/>
            <person name="Pinder M.I.M."/>
            <person name="Johansson O.N."/>
            <person name="Kourtchenko O."/>
            <person name="Godhe A."/>
            <person name="Clarke A.K."/>
        </authorList>
    </citation>
    <scope>NUCLEOTIDE SEQUENCE [LARGE SCALE GENOMIC DNA]</scope>
    <source>
        <strain evidence="3 4">SMS3</strain>
    </source>
</reference>
<feature type="chain" id="PRO_5012058608" evidence="2">
    <location>
        <begin position="37"/>
        <end position="148"/>
    </location>
</feature>
<keyword evidence="1" id="KW-0472">Membrane</keyword>
<protein>
    <submittedName>
        <fullName evidence="3">Uncharacterized protein</fullName>
    </submittedName>
</protein>
<feature type="signal peptide" evidence="2">
    <location>
        <begin position="1"/>
        <end position="36"/>
    </location>
</feature>
<dbReference type="KEGG" id="aht:ANTHELSMS3_00356"/>
<dbReference type="Proteomes" id="UP000203589">
    <property type="component" value="Chromosome"/>
</dbReference>
<proteinExistence type="predicted"/>
<accession>A0A222DYP9</accession>
<keyword evidence="2" id="KW-0732">Signal</keyword>
<gene>
    <name evidence="3" type="ORF">ANTHELSMS3_00356</name>
</gene>
<dbReference type="EMBL" id="CP022540">
    <property type="protein sequence ID" value="ASP19077.1"/>
    <property type="molecule type" value="Genomic_DNA"/>
</dbReference>
<dbReference type="AlphaFoldDB" id="A0A222DYP9"/>
<sequence>MGSVRGMTRPTRPRSPGLSRGLFAILALIWPSSALAEACTTERPGWDGTPANAISEALFLASSLPAVVLIVATALALRFRSKWGGLAVVSGWSILISLRVFGTDPTGTRQKATIEGCIGSPTLFIALVAAICIATILYTAPTERRSND</sequence>
<evidence type="ECO:0000256" key="2">
    <source>
        <dbReference type="SAM" id="SignalP"/>
    </source>
</evidence>
<feature type="transmembrane region" description="Helical" evidence="1">
    <location>
        <begin position="122"/>
        <end position="140"/>
    </location>
</feature>
<evidence type="ECO:0000313" key="4">
    <source>
        <dbReference type="Proteomes" id="UP000203589"/>
    </source>
</evidence>